<feature type="compositionally biased region" description="Basic residues" evidence="1">
    <location>
        <begin position="1"/>
        <end position="11"/>
    </location>
</feature>
<organism evidence="2 3">
    <name type="scientific">Ficus carica</name>
    <name type="common">Common fig</name>
    <dbReference type="NCBI Taxonomy" id="3494"/>
    <lineage>
        <taxon>Eukaryota</taxon>
        <taxon>Viridiplantae</taxon>
        <taxon>Streptophyta</taxon>
        <taxon>Embryophyta</taxon>
        <taxon>Tracheophyta</taxon>
        <taxon>Spermatophyta</taxon>
        <taxon>Magnoliopsida</taxon>
        <taxon>eudicotyledons</taxon>
        <taxon>Gunneridae</taxon>
        <taxon>Pentapetalae</taxon>
        <taxon>rosids</taxon>
        <taxon>fabids</taxon>
        <taxon>Rosales</taxon>
        <taxon>Moraceae</taxon>
        <taxon>Ficeae</taxon>
        <taxon>Ficus</taxon>
    </lineage>
</organism>
<feature type="compositionally biased region" description="Basic and acidic residues" evidence="1">
    <location>
        <begin position="21"/>
        <end position="31"/>
    </location>
</feature>
<protein>
    <submittedName>
        <fullName evidence="2">Uncharacterized protein</fullName>
    </submittedName>
</protein>
<evidence type="ECO:0000256" key="1">
    <source>
        <dbReference type="SAM" id="MobiDB-lite"/>
    </source>
</evidence>
<dbReference type="EMBL" id="BTGU01010859">
    <property type="protein sequence ID" value="GMN74359.1"/>
    <property type="molecule type" value="Genomic_DNA"/>
</dbReference>
<accession>A0AA88JH25</accession>
<name>A0AA88JH25_FICCA</name>
<reference evidence="2" key="1">
    <citation type="submission" date="2023-07" db="EMBL/GenBank/DDBJ databases">
        <title>draft genome sequence of fig (Ficus carica).</title>
        <authorList>
            <person name="Takahashi T."/>
            <person name="Nishimura K."/>
        </authorList>
    </citation>
    <scope>NUCLEOTIDE SEQUENCE</scope>
</reference>
<dbReference type="Proteomes" id="UP001187192">
    <property type="component" value="Unassembled WGS sequence"/>
</dbReference>
<evidence type="ECO:0000313" key="2">
    <source>
        <dbReference type="EMBL" id="GMN74359.1"/>
    </source>
</evidence>
<dbReference type="AlphaFoldDB" id="A0AA88JH25"/>
<gene>
    <name evidence="2" type="ORF">TIFTF001_052361</name>
</gene>
<keyword evidence="3" id="KW-1185">Reference proteome</keyword>
<comment type="caution">
    <text evidence="2">The sequence shown here is derived from an EMBL/GenBank/DDBJ whole genome shotgun (WGS) entry which is preliminary data.</text>
</comment>
<evidence type="ECO:0000313" key="3">
    <source>
        <dbReference type="Proteomes" id="UP001187192"/>
    </source>
</evidence>
<proteinExistence type="predicted"/>
<feature type="non-terminal residue" evidence="2">
    <location>
        <position position="31"/>
    </location>
</feature>
<feature type="region of interest" description="Disordered" evidence="1">
    <location>
        <begin position="1"/>
        <end position="31"/>
    </location>
</feature>
<sequence>MNRRRQRRSWRRLGGGSGHLRNLENVKRNEK</sequence>